<evidence type="ECO:0000256" key="5">
    <source>
        <dbReference type="ARBA" id="ARBA00023065"/>
    </source>
</evidence>
<feature type="domain" description="Ferric oxidoreductase" evidence="10">
    <location>
        <begin position="300"/>
        <end position="418"/>
    </location>
</feature>
<evidence type="ECO:0000256" key="4">
    <source>
        <dbReference type="ARBA" id="ARBA00022989"/>
    </source>
</evidence>
<dbReference type="AlphaFoldDB" id="A0A2K3Q6L7"/>
<evidence type="ECO:0000256" key="6">
    <source>
        <dbReference type="ARBA" id="ARBA00023136"/>
    </source>
</evidence>
<feature type="transmembrane region" description="Helical" evidence="8">
    <location>
        <begin position="374"/>
        <end position="395"/>
    </location>
</feature>
<evidence type="ECO:0000259" key="10">
    <source>
        <dbReference type="Pfam" id="PF01794"/>
    </source>
</evidence>
<evidence type="ECO:0000256" key="9">
    <source>
        <dbReference type="SAM" id="SignalP"/>
    </source>
</evidence>
<feature type="region of interest" description="Disordered" evidence="7">
    <location>
        <begin position="509"/>
        <end position="556"/>
    </location>
</feature>
<organism evidence="11 12">
    <name type="scientific">Tolypocladium capitatum</name>
    <dbReference type="NCBI Taxonomy" id="45235"/>
    <lineage>
        <taxon>Eukaryota</taxon>
        <taxon>Fungi</taxon>
        <taxon>Dikarya</taxon>
        <taxon>Ascomycota</taxon>
        <taxon>Pezizomycotina</taxon>
        <taxon>Sordariomycetes</taxon>
        <taxon>Hypocreomycetidae</taxon>
        <taxon>Hypocreales</taxon>
        <taxon>Ophiocordycipitaceae</taxon>
        <taxon>Tolypocladium</taxon>
    </lineage>
</organism>
<keyword evidence="12" id="KW-1185">Reference proteome</keyword>
<evidence type="ECO:0000313" key="12">
    <source>
        <dbReference type="Proteomes" id="UP000236621"/>
    </source>
</evidence>
<keyword evidence="2" id="KW-0813">Transport</keyword>
<feature type="signal peptide" evidence="9">
    <location>
        <begin position="1"/>
        <end position="20"/>
    </location>
</feature>
<dbReference type="GO" id="GO:0000293">
    <property type="term" value="F:ferric-chelate reductase activity"/>
    <property type="evidence" value="ECO:0007669"/>
    <property type="project" value="TreeGrafter"/>
</dbReference>
<dbReference type="CDD" id="cd06186">
    <property type="entry name" value="NOX_Duox_like_FAD_NADP"/>
    <property type="match status" value="1"/>
</dbReference>
<comment type="caution">
    <text evidence="11">The sequence shown here is derived from an EMBL/GenBank/DDBJ whole genome shotgun (WGS) entry which is preliminary data.</text>
</comment>
<dbReference type="InterPro" id="IPR051410">
    <property type="entry name" value="Ferric/Cupric_Reductase"/>
</dbReference>
<dbReference type="GO" id="GO:0005886">
    <property type="term" value="C:plasma membrane"/>
    <property type="evidence" value="ECO:0007669"/>
    <property type="project" value="TreeGrafter"/>
</dbReference>
<dbReference type="STRING" id="45235.A0A2K3Q6L7"/>
<feature type="transmembrane region" description="Helical" evidence="8">
    <location>
        <begin position="402"/>
        <end position="422"/>
    </location>
</feature>
<feature type="compositionally biased region" description="Polar residues" evidence="7">
    <location>
        <begin position="537"/>
        <end position="554"/>
    </location>
</feature>
<proteinExistence type="predicted"/>
<evidence type="ECO:0000313" key="11">
    <source>
        <dbReference type="EMBL" id="PNY23158.1"/>
    </source>
</evidence>
<evidence type="ECO:0000256" key="1">
    <source>
        <dbReference type="ARBA" id="ARBA00004141"/>
    </source>
</evidence>
<protein>
    <submittedName>
        <fullName evidence="11">Ferric/cupric reductase transmembrane component 2</fullName>
    </submittedName>
</protein>
<gene>
    <name evidence="11" type="ORF">TCAP_06895</name>
</gene>
<keyword evidence="9" id="KW-0732">Signal</keyword>
<keyword evidence="5" id="KW-0406">Ion transport</keyword>
<comment type="subcellular location">
    <subcellularLocation>
        <location evidence="1">Membrane</location>
        <topology evidence="1">Multi-pass membrane protein</topology>
    </subcellularLocation>
</comment>
<sequence>MDFRRLAFIVASLLLHGVQAGITSYSDGFGFVGYGIQLYQPECAWACLLCIAPPLNCTTEDMASMAPVKMGVAEGSPKLSSGDGWEVTLNSTPRCQQNNDFFLQTVAYCLKSRCADVTLRTLDKFWDTDGPFSYNGDGRDQLVRRQGYTKVLGAIRDAPTQPLNNTVLLNYTAAVPDEIYQPEYNTLRIYVSNEVTNARYGLVIFLSGIMMPIAFSLLRFLPWPASWVTRFNAYVVDPPAFGSQHSTPVWGLGIMPTRGQALFVAYLCLINIFLNAFGHEIFTPNLTHDSHFYNNVSNRSGVLSFAHLPLVFLYAGRNNTLLWLTNWSRSTFLLMHRWAALLCLLHAVLHSLLHLHMAVANLGNLVYAVDSVQPYWYCGIIAILSMSIMVLASILRQKMYELFLASHIALAVMVIVGCYYHVTLKYRLDWGFQTWLYISTAVWVFDRAARLVRCVRGGIKRAFLTPIDDDYYRLDIPGAIASGHIYLYFPTVSLWRPWENHPFSVAGVMDRSSHTPSPEHVLVEGSPDQEAKRTEQVSDNQGSHTSPKSETASRPYSPRGIGVVLFIRKRDGITSLLPKRDIGPKGLPVMVEGSYSPGVTFLQDDHVSPTHEFPNLICIAGGVGITGILPSLDSFTAVTRPVGRKKLYWGLRTMSLVHSVENMLGYDGKEALNRRWGDVDVTLSVGQRFDLRRQLEADLCSQQGGTTVVVCGAPEMADDVRRIVSGLSRHNSANGPVLVKLVVENCSW</sequence>
<dbReference type="InterPro" id="IPR013130">
    <property type="entry name" value="Fe3_Rdtase_TM_dom"/>
</dbReference>
<keyword evidence="4 8" id="KW-1133">Transmembrane helix</keyword>
<dbReference type="GO" id="GO:0015677">
    <property type="term" value="P:copper ion import"/>
    <property type="evidence" value="ECO:0007669"/>
    <property type="project" value="TreeGrafter"/>
</dbReference>
<dbReference type="SFLD" id="SFLDG01168">
    <property type="entry name" value="Ferric_reductase_subgroup_(FRE"/>
    <property type="match status" value="1"/>
</dbReference>
<dbReference type="Pfam" id="PF01794">
    <property type="entry name" value="Ferric_reduct"/>
    <property type="match status" value="1"/>
</dbReference>
<accession>A0A2K3Q6L7</accession>
<evidence type="ECO:0000256" key="7">
    <source>
        <dbReference type="SAM" id="MobiDB-lite"/>
    </source>
</evidence>
<dbReference type="SFLD" id="SFLDS00052">
    <property type="entry name" value="Ferric_Reductase_Domain"/>
    <property type="match status" value="1"/>
</dbReference>
<evidence type="ECO:0000256" key="3">
    <source>
        <dbReference type="ARBA" id="ARBA00022692"/>
    </source>
</evidence>
<dbReference type="GO" id="GO:0006879">
    <property type="term" value="P:intracellular iron ion homeostasis"/>
    <property type="evidence" value="ECO:0007669"/>
    <property type="project" value="TreeGrafter"/>
</dbReference>
<dbReference type="Proteomes" id="UP000236621">
    <property type="component" value="Unassembled WGS sequence"/>
</dbReference>
<dbReference type="EMBL" id="NRSZ01001138">
    <property type="protein sequence ID" value="PNY23158.1"/>
    <property type="molecule type" value="Genomic_DNA"/>
</dbReference>
<name>A0A2K3Q6L7_9HYPO</name>
<keyword evidence="6 8" id="KW-0472">Membrane</keyword>
<reference evidence="11 12" key="1">
    <citation type="submission" date="2017-08" db="EMBL/GenBank/DDBJ databases">
        <title>Harnessing the power of phylogenomics to disentangle the directionality and signatures of interkingdom host jumping in the parasitic fungal genus Tolypocladium.</title>
        <authorList>
            <person name="Quandt C.A."/>
            <person name="Patterson W."/>
            <person name="Spatafora J.W."/>
        </authorList>
    </citation>
    <scope>NUCLEOTIDE SEQUENCE [LARGE SCALE GENOMIC DNA]</scope>
    <source>
        <strain evidence="11 12">CBS 113982</strain>
    </source>
</reference>
<evidence type="ECO:0000256" key="8">
    <source>
        <dbReference type="SAM" id="Phobius"/>
    </source>
</evidence>
<dbReference type="Gene3D" id="3.40.50.80">
    <property type="entry name" value="Nucleotide-binding domain of ferredoxin-NADP reductase (FNR) module"/>
    <property type="match status" value="1"/>
</dbReference>
<dbReference type="InterPro" id="IPR039261">
    <property type="entry name" value="FNR_nucleotide-bd"/>
</dbReference>
<evidence type="ECO:0000256" key="2">
    <source>
        <dbReference type="ARBA" id="ARBA00022448"/>
    </source>
</evidence>
<dbReference type="OrthoDB" id="167398at2759"/>
<feature type="transmembrane region" description="Helical" evidence="8">
    <location>
        <begin position="200"/>
        <end position="221"/>
    </location>
</feature>
<dbReference type="PANTHER" id="PTHR32361:SF9">
    <property type="entry name" value="FERRIC REDUCTASE TRANSMEMBRANE COMPONENT 3-RELATED"/>
    <property type="match status" value="1"/>
</dbReference>
<dbReference type="GO" id="GO:0006826">
    <property type="term" value="P:iron ion transport"/>
    <property type="evidence" value="ECO:0007669"/>
    <property type="project" value="TreeGrafter"/>
</dbReference>
<dbReference type="SUPFAM" id="SSF52343">
    <property type="entry name" value="Ferredoxin reductase-like, C-terminal NADP-linked domain"/>
    <property type="match status" value="1"/>
</dbReference>
<feature type="transmembrane region" description="Helical" evidence="8">
    <location>
        <begin position="338"/>
        <end position="362"/>
    </location>
</feature>
<feature type="chain" id="PRO_5014340566" evidence="9">
    <location>
        <begin position="21"/>
        <end position="748"/>
    </location>
</feature>
<feature type="transmembrane region" description="Helical" evidence="8">
    <location>
        <begin position="298"/>
        <end position="317"/>
    </location>
</feature>
<keyword evidence="3 8" id="KW-0812">Transmembrane</keyword>
<dbReference type="PANTHER" id="PTHR32361">
    <property type="entry name" value="FERRIC/CUPRIC REDUCTASE TRANSMEMBRANE COMPONENT"/>
    <property type="match status" value="1"/>
</dbReference>
<feature type="transmembrane region" description="Helical" evidence="8">
    <location>
        <begin position="261"/>
        <end position="278"/>
    </location>
</feature>